<dbReference type="Proteomes" id="UP000193922">
    <property type="component" value="Unassembled WGS sequence"/>
</dbReference>
<gene>
    <name evidence="1" type="ORF">DL89DRAFT_310278</name>
</gene>
<feature type="non-terminal residue" evidence="1">
    <location>
        <position position="317"/>
    </location>
</feature>
<organism evidence="1 2">
    <name type="scientific">Linderina pennispora</name>
    <dbReference type="NCBI Taxonomy" id="61395"/>
    <lineage>
        <taxon>Eukaryota</taxon>
        <taxon>Fungi</taxon>
        <taxon>Fungi incertae sedis</taxon>
        <taxon>Zoopagomycota</taxon>
        <taxon>Kickxellomycotina</taxon>
        <taxon>Kickxellomycetes</taxon>
        <taxon>Kickxellales</taxon>
        <taxon>Kickxellaceae</taxon>
        <taxon>Linderina</taxon>
    </lineage>
</organism>
<proteinExistence type="predicted"/>
<protein>
    <submittedName>
        <fullName evidence="1">Uncharacterized protein</fullName>
    </submittedName>
</protein>
<evidence type="ECO:0000313" key="1">
    <source>
        <dbReference type="EMBL" id="ORX63388.1"/>
    </source>
</evidence>
<reference evidence="1 2" key="1">
    <citation type="submission" date="2016-07" db="EMBL/GenBank/DDBJ databases">
        <title>Pervasive Adenine N6-methylation of Active Genes in Fungi.</title>
        <authorList>
            <consortium name="DOE Joint Genome Institute"/>
            <person name="Mondo S.J."/>
            <person name="Dannebaum R.O."/>
            <person name="Kuo R.C."/>
            <person name="Labutti K."/>
            <person name="Haridas S."/>
            <person name="Kuo A."/>
            <person name="Salamov A."/>
            <person name="Ahrendt S.R."/>
            <person name="Lipzen A."/>
            <person name="Sullivan W."/>
            <person name="Andreopoulos W.B."/>
            <person name="Clum A."/>
            <person name="Lindquist E."/>
            <person name="Daum C."/>
            <person name="Ramamoorthy G.K."/>
            <person name="Gryganskyi A."/>
            <person name="Culley D."/>
            <person name="Magnuson J.K."/>
            <person name="James T.Y."/>
            <person name="O'Malley M.A."/>
            <person name="Stajich J.E."/>
            <person name="Spatafora J.W."/>
            <person name="Visel A."/>
            <person name="Grigoriev I.V."/>
        </authorList>
    </citation>
    <scope>NUCLEOTIDE SEQUENCE [LARGE SCALE GENOMIC DNA]</scope>
    <source>
        <strain evidence="1 2">ATCC 12442</strain>
    </source>
</reference>
<dbReference type="AlphaFoldDB" id="A0A1Y1VQ07"/>
<evidence type="ECO:0000313" key="2">
    <source>
        <dbReference type="Proteomes" id="UP000193922"/>
    </source>
</evidence>
<keyword evidence="2" id="KW-1185">Reference proteome</keyword>
<comment type="caution">
    <text evidence="1">The sequence shown here is derived from an EMBL/GenBank/DDBJ whole genome shotgun (WGS) entry which is preliminary data.</text>
</comment>
<dbReference type="RefSeq" id="XP_040738928.1">
    <property type="nucleotide sequence ID" value="XM_040890960.1"/>
</dbReference>
<accession>A0A1Y1VQ07</accession>
<dbReference type="EMBL" id="MCFD01000211">
    <property type="protein sequence ID" value="ORX63388.1"/>
    <property type="molecule type" value="Genomic_DNA"/>
</dbReference>
<sequence length="317" mass="36410">SSFYTHTKRAPRRVYRTHRCIFNNPKATRILMADTIRPSTPVYVTPFRQNDGRHHETRRIPLAEDASRTYGAMDIRDLFEEIGYEQQFSAFEHNHAELIDNITRFISNEDFSLMNGQLPFVDAVAARFQRGKLLRLLNEDGFDVPANPAVETPPEYPRNDQSPEATAAWADYHARVERRDETIGRLQELRALLPDITAGLQQLLPDGRYVVEDHQDHAVHGSPLKPDLVVLDSPPRGEGQSMQYRTWLNIYFTAEVKRGVIGTAKSTSGGPDNDDFKQVSRRFAADLLVHWDQIDLILFLPRRVARADIGHWTHYPR</sequence>
<feature type="non-terminal residue" evidence="1">
    <location>
        <position position="1"/>
    </location>
</feature>
<dbReference type="GeneID" id="63807608"/>
<name>A0A1Y1VQ07_9FUNG</name>